<evidence type="ECO:0000256" key="5">
    <source>
        <dbReference type="ARBA" id="ARBA00022692"/>
    </source>
</evidence>
<evidence type="ECO:0000256" key="2">
    <source>
        <dbReference type="ARBA" id="ARBA00006739"/>
    </source>
</evidence>
<feature type="domain" description="Glycosyltransferase 2-like" evidence="9">
    <location>
        <begin position="2"/>
        <end position="167"/>
    </location>
</feature>
<dbReference type="Gene3D" id="3.90.550.10">
    <property type="entry name" value="Spore Coat Polysaccharide Biosynthesis Protein SpsA, Chain A"/>
    <property type="match status" value="1"/>
</dbReference>
<dbReference type="GO" id="GO:0035269">
    <property type="term" value="P:protein O-linked glycosylation via mannose"/>
    <property type="evidence" value="ECO:0007669"/>
    <property type="project" value="TreeGrafter"/>
</dbReference>
<evidence type="ECO:0000256" key="1">
    <source>
        <dbReference type="ARBA" id="ARBA00004141"/>
    </source>
</evidence>
<dbReference type="InterPro" id="IPR029044">
    <property type="entry name" value="Nucleotide-diphossugar_trans"/>
</dbReference>
<evidence type="ECO:0000313" key="11">
    <source>
        <dbReference type="EMBL" id="SBW29054.1"/>
    </source>
</evidence>
<evidence type="ECO:0000256" key="6">
    <source>
        <dbReference type="ARBA" id="ARBA00022989"/>
    </source>
</evidence>
<feature type="domain" description="GtrA/DPMS transmembrane" evidence="10">
    <location>
        <begin position="233"/>
        <end position="346"/>
    </location>
</feature>
<dbReference type="Pfam" id="PF04138">
    <property type="entry name" value="GtrA_DPMS_TM"/>
    <property type="match status" value="1"/>
</dbReference>
<keyword evidence="3 11" id="KW-0328">Glycosyltransferase</keyword>
<evidence type="ECO:0000256" key="8">
    <source>
        <dbReference type="SAM" id="Phobius"/>
    </source>
</evidence>
<evidence type="ECO:0000259" key="10">
    <source>
        <dbReference type="Pfam" id="PF04138"/>
    </source>
</evidence>
<dbReference type="InterPro" id="IPR039528">
    <property type="entry name" value="DPM1-like"/>
</dbReference>
<dbReference type="InterPro" id="IPR001173">
    <property type="entry name" value="Glyco_trans_2-like"/>
</dbReference>
<keyword evidence="7 8" id="KW-0472">Membrane</keyword>
<organism evidence="11 12">
    <name type="scientific">Candidatus Protofrankia californiensis</name>
    <dbReference type="NCBI Taxonomy" id="1839754"/>
    <lineage>
        <taxon>Bacteria</taxon>
        <taxon>Bacillati</taxon>
        <taxon>Actinomycetota</taxon>
        <taxon>Actinomycetes</taxon>
        <taxon>Frankiales</taxon>
        <taxon>Frankiaceae</taxon>
        <taxon>Protofrankia</taxon>
    </lineage>
</organism>
<feature type="transmembrane region" description="Helical" evidence="8">
    <location>
        <begin position="231"/>
        <end position="253"/>
    </location>
</feature>
<feature type="transmembrane region" description="Helical" evidence="8">
    <location>
        <begin position="322"/>
        <end position="342"/>
    </location>
</feature>
<protein>
    <submittedName>
        <fullName evidence="11">Dolichyl-phosphate beta-D-mannosyltransferase</fullName>
        <ecNumber evidence="11">2.4.1.83</ecNumber>
    </submittedName>
</protein>
<keyword evidence="12" id="KW-1185">Reference proteome</keyword>
<keyword evidence="6 8" id="KW-1133">Transmembrane helix</keyword>
<dbReference type="GO" id="GO:0016020">
    <property type="term" value="C:membrane"/>
    <property type="evidence" value="ECO:0007669"/>
    <property type="project" value="UniProtKB-SubCell"/>
</dbReference>
<proteinExistence type="inferred from homology"/>
<dbReference type="EMBL" id="FLUV01002639">
    <property type="protein sequence ID" value="SBW29054.1"/>
    <property type="molecule type" value="Genomic_DNA"/>
</dbReference>
<dbReference type="PANTHER" id="PTHR43398">
    <property type="entry name" value="DOLICHOL-PHOSPHATE MANNOSYLTRANSFERASE SUBUNIT 1"/>
    <property type="match status" value="1"/>
</dbReference>
<evidence type="ECO:0000256" key="3">
    <source>
        <dbReference type="ARBA" id="ARBA00022676"/>
    </source>
</evidence>
<dbReference type="Pfam" id="PF00535">
    <property type="entry name" value="Glycos_transf_2"/>
    <property type="match status" value="1"/>
</dbReference>
<keyword evidence="4 11" id="KW-0808">Transferase</keyword>
<dbReference type="InterPro" id="IPR007267">
    <property type="entry name" value="GtrA_DPMS_TM"/>
</dbReference>
<feature type="transmembrane region" description="Helical" evidence="8">
    <location>
        <begin position="259"/>
        <end position="282"/>
    </location>
</feature>
<dbReference type="EC" id="2.4.1.83" evidence="11"/>
<keyword evidence="5 8" id="KW-0812">Transmembrane</keyword>
<dbReference type="GO" id="GO:0006488">
    <property type="term" value="P:dolichol-linked oligosaccharide biosynthetic process"/>
    <property type="evidence" value="ECO:0007669"/>
    <property type="project" value="TreeGrafter"/>
</dbReference>
<evidence type="ECO:0000256" key="4">
    <source>
        <dbReference type="ARBA" id="ARBA00022679"/>
    </source>
</evidence>
<sequence>MVPTRNEAANIEPLLRRLDSALAGLPSEVIFVDDSDDDTPEIVMALRHSVRMRVRIHHRPAPYRAGGLGGAVTEGIRLCRADYAVVLDGDLQHPPEVVPELLAAAVSGDVDVVIGSRYVTGGSASGLANGVRRLVSSGANLLSRLAFPLRLRGVSDVMSGFFLVRIAALDLDRLRPDGYKILLELLVRTGRLRVVEVGYVFGERHAGESNASVSEGVRFARRLFSLRMPRAARFALVGASGTLPNIFGTAFLHHAGMHYMVAAVVATQLAILWNFIGCELLVWEGGSQSRIRRYLPFALLNNLDLVIRLPLLGLFVDRWHTSVPAATLVTLGIAVSVRYVLVDRIIYSECRRPVRNPFRYSRGVAAGAVGEAEA</sequence>
<dbReference type="AlphaFoldDB" id="A0A1C3PGV3"/>
<comment type="similarity">
    <text evidence="2">Belongs to the glycosyltransferase 2 family.</text>
</comment>
<accession>A0A1C3PGV3</accession>
<feature type="transmembrane region" description="Helical" evidence="8">
    <location>
        <begin position="294"/>
        <end position="316"/>
    </location>
</feature>
<evidence type="ECO:0000259" key="9">
    <source>
        <dbReference type="Pfam" id="PF00535"/>
    </source>
</evidence>
<evidence type="ECO:0000313" key="12">
    <source>
        <dbReference type="Proteomes" id="UP000199013"/>
    </source>
</evidence>
<evidence type="ECO:0000256" key="7">
    <source>
        <dbReference type="ARBA" id="ARBA00023136"/>
    </source>
</evidence>
<dbReference type="GO" id="GO:0004582">
    <property type="term" value="F:dolichyl-phosphate beta-D-mannosyltransferase activity"/>
    <property type="evidence" value="ECO:0007669"/>
    <property type="project" value="UniProtKB-EC"/>
</dbReference>
<gene>
    <name evidence="11" type="ORF">FDG2_6378</name>
</gene>
<dbReference type="GO" id="GO:0006506">
    <property type="term" value="P:GPI anchor biosynthetic process"/>
    <property type="evidence" value="ECO:0007669"/>
    <property type="project" value="TreeGrafter"/>
</dbReference>
<comment type="subcellular location">
    <subcellularLocation>
        <location evidence="1">Membrane</location>
        <topology evidence="1">Multi-pass membrane protein</topology>
    </subcellularLocation>
</comment>
<dbReference type="PANTHER" id="PTHR43398:SF1">
    <property type="entry name" value="DOLICHOL-PHOSPHATE MANNOSYLTRANSFERASE SUBUNIT 1"/>
    <property type="match status" value="1"/>
</dbReference>
<reference evidence="12" key="1">
    <citation type="submission" date="2016-02" db="EMBL/GenBank/DDBJ databases">
        <authorList>
            <person name="Wibberg D."/>
        </authorList>
    </citation>
    <scope>NUCLEOTIDE SEQUENCE [LARGE SCALE GENOMIC DNA]</scope>
</reference>
<name>A0A1C3PGV3_9ACTN</name>
<dbReference type="CDD" id="cd06442">
    <property type="entry name" value="DPM1_like"/>
    <property type="match status" value="1"/>
</dbReference>
<dbReference type="Proteomes" id="UP000199013">
    <property type="component" value="Unassembled WGS sequence"/>
</dbReference>
<dbReference type="GO" id="GO:0000271">
    <property type="term" value="P:polysaccharide biosynthetic process"/>
    <property type="evidence" value="ECO:0007669"/>
    <property type="project" value="InterPro"/>
</dbReference>
<dbReference type="SUPFAM" id="SSF53448">
    <property type="entry name" value="Nucleotide-diphospho-sugar transferases"/>
    <property type="match status" value="1"/>
</dbReference>